<proteinExistence type="predicted"/>
<dbReference type="eggNOG" id="COG3832">
    <property type="taxonomic scope" value="Bacteria"/>
</dbReference>
<keyword evidence="2" id="KW-1185">Reference proteome</keyword>
<gene>
    <name evidence="1" type="ORF">PPSIR1_05818</name>
</gene>
<dbReference type="Pfam" id="PF10604">
    <property type="entry name" value="Polyketide_cyc2"/>
    <property type="match status" value="1"/>
</dbReference>
<evidence type="ECO:0000313" key="2">
    <source>
        <dbReference type="Proteomes" id="UP000005801"/>
    </source>
</evidence>
<dbReference type="OrthoDB" id="9807923at2"/>
<dbReference type="Gene3D" id="3.30.530.20">
    <property type="match status" value="1"/>
</dbReference>
<organism evidence="1 2">
    <name type="scientific">Plesiocystis pacifica SIR-1</name>
    <dbReference type="NCBI Taxonomy" id="391625"/>
    <lineage>
        <taxon>Bacteria</taxon>
        <taxon>Pseudomonadati</taxon>
        <taxon>Myxococcota</taxon>
        <taxon>Polyangia</taxon>
        <taxon>Nannocystales</taxon>
        <taxon>Nannocystaceae</taxon>
        <taxon>Plesiocystis</taxon>
    </lineage>
</organism>
<dbReference type="EMBL" id="ABCS01000001">
    <property type="protein sequence ID" value="EDM81960.1"/>
    <property type="molecule type" value="Genomic_DNA"/>
</dbReference>
<dbReference type="AlphaFoldDB" id="A6FXD6"/>
<accession>A6FXD6</accession>
<comment type="caution">
    <text evidence="1">The sequence shown here is derived from an EMBL/GenBank/DDBJ whole genome shotgun (WGS) entry which is preliminary data.</text>
</comment>
<dbReference type="SUPFAM" id="SSF55961">
    <property type="entry name" value="Bet v1-like"/>
    <property type="match status" value="1"/>
</dbReference>
<protein>
    <submittedName>
        <fullName evidence="1">Uncharacterized protein</fullName>
    </submittedName>
</protein>
<dbReference type="CDD" id="cd07818">
    <property type="entry name" value="SRPBCC_1"/>
    <property type="match status" value="1"/>
</dbReference>
<evidence type="ECO:0000313" key="1">
    <source>
        <dbReference type="EMBL" id="EDM81960.1"/>
    </source>
</evidence>
<sequence length="187" mass="20147">MSTGKKVLFGVLGVLVLAVVVVLAMAAMKPDQIAVERSLVMKGTPADVKPFASDYTKFTTWIPWTELDPDQTMEFSDPPSGVGAWYTWSGNDDVGSGRMEILSVGDAEVVHRLTFIEPFASVAESTVRMKDAGEGQVEVTWAFVQDADFGTKLMTVFLDMDAMLGADFDKGLARMKPLVEAAAAEGS</sequence>
<dbReference type="InterPro" id="IPR023393">
    <property type="entry name" value="START-like_dom_sf"/>
</dbReference>
<dbReference type="InterPro" id="IPR019587">
    <property type="entry name" value="Polyketide_cyclase/dehydratase"/>
</dbReference>
<dbReference type="STRING" id="391625.PPSIR1_05818"/>
<reference evidence="1 2" key="1">
    <citation type="submission" date="2007-06" db="EMBL/GenBank/DDBJ databases">
        <authorList>
            <person name="Shimkets L."/>
            <person name="Ferriera S."/>
            <person name="Johnson J."/>
            <person name="Kravitz S."/>
            <person name="Beeson K."/>
            <person name="Sutton G."/>
            <person name="Rogers Y.-H."/>
            <person name="Friedman R."/>
            <person name="Frazier M."/>
            <person name="Venter J.C."/>
        </authorList>
    </citation>
    <scope>NUCLEOTIDE SEQUENCE [LARGE SCALE GENOMIC DNA]</scope>
    <source>
        <strain evidence="1 2">SIR-1</strain>
    </source>
</reference>
<dbReference type="RefSeq" id="WP_006969135.1">
    <property type="nucleotide sequence ID" value="NZ_ABCS01000001.1"/>
</dbReference>
<dbReference type="Proteomes" id="UP000005801">
    <property type="component" value="Unassembled WGS sequence"/>
</dbReference>
<name>A6FXD6_9BACT</name>